<reference evidence="3 4" key="1">
    <citation type="submission" date="2019-05" db="EMBL/GenBank/DDBJ databases">
        <title>We sequenced the genome of Paenibacillus hemerocallicola KCTC 33185 for further insight into its adaptation and study the phylogeny of Paenibacillus.</title>
        <authorList>
            <person name="Narsing Rao M.P."/>
        </authorList>
    </citation>
    <scope>NUCLEOTIDE SEQUENCE [LARGE SCALE GENOMIC DNA]</scope>
    <source>
        <strain evidence="3 4">KCTC 33185</strain>
    </source>
</reference>
<dbReference type="AlphaFoldDB" id="A0A5C4SXU9"/>
<dbReference type="OrthoDB" id="9797832at2"/>
<dbReference type="CDD" id="cd05005">
    <property type="entry name" value="SIS_PHI"/>
    <property type="match status" value="1"/>
</dbReference>
<evidence type="ECO:0000256" key="1">
    <source>
        <dbReference type="ARBA" id="ARBA00009235"/>
    </source>
</evidence>
<feature type="domain" description="SIS" evidence="2">
    <location>
        <begin position="29"/>
        <end position="172"/>
    </location>
</feature>
<evidence type="ECO:0000313" key="4">
    <source>
        <dbReference type="Proteomes" id="UP000307943"/>
    </source>
</evidence>
<dbReference type="NCBIfam" id="TIGR03127">
    <property type="entry name" value="RuMP_HxlB"/>
    <property type="match status" value="1"/>
</dbReference>
<protein>
    <submittedName>
        <fullName evidence="3">6-phospho-3-hexuloisomerase</fullName>
    </submittedName>
</protein>
<dbReference type="GO" id="GO:0016853">
    <property type="term" value="F:isomerase activity"/>
    <property type="evidence" value="ECO:0007669"/>
    <property type="project" value="UniProtKB-KW"/>
</dbReference>
<gene>
    <name evidence="3" type="primary">hxlB</name>
    <name evidence="3" type="ORF">FE784_35555</name>
</gene>
<evidence type="ECO:0000313" key="3">
    <source>
        <dbReference type="EMBL" id="TNJ60661.1"/>
    </source>
</evidence>
<comment type="caution">
    <text evidence="3">The sequence shown here is derived from an EMBL/GenBank/DDBJ whole genome shotgun (WGS) entry which is preliminary data.</text>
</comment>
<dbReference type="Pfam" id="PF01380">
    <property type="entry name" value="SIS"/>
    <property type="match status" value="1"/>
</dbReference>
<evidence type="ECO:0000259" key="2">
    <source>
        <dbReference type="PROSITE" id="PS51464"/>
    </source>
</evidence>
<name>A0A5C4SXU9_9BACL</name>
<proteinExistence type="inferred from homology"/>
<dbReference type="SUPFAM" id="SSF53697">
    <property type="entry name" value="SIS domain"/>
    <property type="match status" value="1"/>
</dbReference>
<keyword evidence="4" id="KW-1185">Reference proteome</keyword>
<keyword evidence="3" id="KW-0413">Isomerase</keyword>
<dbReference type="GO" id="GO:1901135">
    <property type="term" value="P:carbohydrate derivative metabolic process"/>
    <property type="evidence" value="ECO:0007669"/>
    <property type="project" value="InterPro"/>
</dbReference>
<dbReference type="InterPro" id="IPR001347">
    <property type="entry name" value="SIS_dom"/>
</dbReference>
<dbReference type="EMBL" id="VDCQ01000081">
    <property type="protein sequence ID" value="TNJ60661.1"/>
    <property type="molecule type" value="Genomic_DNA"/>
</dbReference>
<organism evidence="3 4">
    <name type="scientific">Paenibacillus hemerocallicola</name>
    <dbReference type="NCBI Taxonomy" id="1172614"/>
    <lineage>
        <taxon>Bacteria</taxon>
        <taxon>Bacillati</taxon>
        <taxon>Bacillota</taxon>
        <taxon>Bacilli</taxon>
        <taxon>Bacillales</taxon>
        <taxon>Paenibacillaceae</taxon>
        <taxon>Paenibacillus</taxon>
    </lineage>
</organism>
<dbReference type="InterPro" id="IPR046348">
    <property type="entry name" value="SIS_dom_sf"/>
</dbReference>
<dbReference type="Proteomes" id="UP000307943">
    <property type="component" value="Unassembled WGS sequence"/>
</dbReference>
<dbReference type="GO" id="GO:0097367">
    <property type="term" value="F:carbohydrate derivative binding"/>
    <property type="evidence" value="ECO:0007669"/>
    <property type="project" value="InterPro"/>
</dbReference>
<dbReference type="Gene3D" id="3.40.50.10490">
    <property type="entry name" value="Glucose-6-phosphate isomerase like protein, domain 1"/>
    <property type="match status" value="1"/>
</dbReference>
<dbReference type="InterPro" id="IPR017552">
    <property type="entry name" value="PHI/rmpB"/>
</dbReference>
<comment type="similarity">
    <text evidence="1">Belongs to the SIS family. PHI subfamily.</text>
</comment>
<dbReference type="PANTHER" id="PTHR43443">
    <property type="entry name" value="3-HEXULOSE-6-PHOSPHATE ISOMERASE"/>
    <property type="match status" value="1"/>
</dbReference>
<accession>A0A5C4SXU9</accession>
<dbReference type="PROSITE" id="PS51464">
    <property type="entry name" value="SIS"/>
    <property type="match status" value="1"/>
</dbReference>
<dbReference type="PANTHER" id="PTHR43443:SF1">
    <property type="entry name" value="3-HEXULOSE-6-PHOSPHATE ISOMERASE"/>
    <property type="match status" value="1"/>
</dbReference>
<sequence length="185" mass="19539">MQMTSYTESIMNELQRTVARIDDQSVGLLAGRIVQADQIFVAGAGRSGLMMRAFAMRLMHIGLRAYVVGETVTPGLTAQDLLIIGSGSGETKSLAVMAEKAAKAGAPVALATIVPESTIGRLSEIVIRVPAATKETADGGATTIQPMGSLFEQSLLLLFDALILQLMDLTGNNTSTMFGRHANLE</sequence>